<organism evidence="12 13">
    <name type="scientific">Alistipes onderdonkii</name>
    <dbReference type="NCBI Taxonomy" id="328813"/>
    <lineage>
        <taxon>Bacteria</taxon>
        <taxon>Pseudomonadati</taxon>
        <taxon>Bacteroidota</taxon>
        <taxon>Bacteroidia</taxon>
        <taxon>Bacteroidales</taxon>
        <taxon>Rikenellaceae</taxon>
        <taxon>Alistipes</taxon>
    </lineage>
</organism>
<feature type="chain" id="PRO_5013368218" evidence="9">
    <location>
        <begin position="25"/>
        <end position="796"/>
    </location>
</feature>
<evidence type="ECO:0000256" key="3">
    <source>
        <dbReference type="ARBA" id="ARBA00022452"/>
    </source>
</evidence>
<evidence type="ECO:0000259" key="10">
    <source>
        <dbReference type="Pfam" id="PF00593"/>
    </source>
</evidence>
<keyword evidence="7" id="KW-0998">Cell outer membrane</keyword>
<evidence type="ECO:0000256" key="2">
    <source>
        <dbReference type="ARBA" id="ARBA00022448"/>
    </source>
</evidence>
<evidence type="ECO:0000256" key="5">
    <source>
        <dbReference type="ARBA" id="ARBA00023077"/>
    </source>
</evidence>
<evidence type="ECO:0000256" key="1">
    <source>
        <dbReference type="ARBA" id="ARBA00004571"/>
    </source>
</evidence>
<evidence type="ECO:0000259" key="11">
    <source>
        <dbReference type="Pfam" id="PF07715"/>
    </source>
</evidence>
<evidence type="ECO:0000313" key="13">
    <source>
        <dbReference type="Proteomes" id="UP000195772"/>
    </source>
</evidence>
<dbReference type="InterPro" id="IPR000531">
    <property type="entry name" value="Beta-barrel_TonB"/>
</dbReference>
<dbReference type="Pfam" id="PF07715">
    <property type="entry name" value="Plug"/>
    <property type="match status" value="1"/>
</dbReference>
<dbReference type="OrthoDB" id="9804995at2"/>
<feature type="domain" description="TonB-dependent receptor plug" evidence="11">
    <location>
        <begin position="128"/>
        <end position="228"/>
    </location>
</feature>
<keyword evidence="5 8" id="KW-0798">TonB box</keyword>
<gene>
    <name evidence="12" type="ORF">B5G41_02730</name>
</gene>
<dbReference type="InterPro" id="IPR036942">
    <property type="entry name" value="Beta-barrel_TonB_sf"/>
</dbReference>
<evidence type="ECO:0000256" key="7">
    <source>
        <dbReference type="ARBA" id="ARBA00023237"/>
    </source>
</evidence>
<dbReference type="InterPro" id="IPR008969">
    <property type="entry name" value="CarboxyPept-like_regulatory"/>
</dbReference>
<evidence type="ECO:0000256" key="9">
    <source>
        <dbReference type="SAM" id="SignalP"/>
    </source>
</evidence>
<sequence length="796" mass="87929">MSPALRIKLFFALAALCLASAARAQGGAYAVSGRVIDRLTRRPVAYAAVVPVGQEQRGASTDSLGRFRLERVRAGIFRLSASSVGYKTVVTPEYLVSAATPFIEIEMEEDATQLEAVTVVPSPFRATAESPVGLQVIGVREIEKSPGANRDVSRIVRSYPGVSFSPVGYRNDLIVRGGGPSENKFYLDGIEIPNINHFATQGATGGPVSILNADLIREIDFYTGAFPADRSGALSSVLDIRLRDGNPEKQTFKATLGASEVSLSGSGHIGEKTSYLFSLRQSYLQLLFKMIGLPFLPNYIDGQLKVKTRLSEHDELTVLGLAGFDNMKLNLDEEGEDAEYLLSYLPRIRQETFTVGASWRHYAGRHVQTVSLGHTYLNNRNLKYRGNDDSSEDNLTLRLRSVEQKTTLRAENRSYLGRWTVREGVELSYSGYTNRTEQRLFTDEAALPDYRTRLGIVGWGLFAGADYASADKRFTASVGVRADGADYSARMARFWRQLSPRASVSYQLGKGWSLSGSAGLYYQLPPYTALGFKQDGVLVNEALDYLRVEMFSVGGGWRLRDRLVVSVEGFYKKYGNIPLSVSDGIPLSCKGDDYGVVGNEALRPTAVGRSYGIEAMARWQIPGRVNLVGSVTLFRSEYRADAASEYIVSAWDSRFVANLSGTYDLPRNWSVGARLSAVGGTPYTPYDVEKSSLVEAWDAQGRPYYDYGRYNDGRLDAFAQVDLRIDKTFYFRRCMLGFYIDLQNVTGSKLRRPDVLMSTGVVENPGAPAAEQRYRMKYIGQQSGSLIPTLGVTVEF</sequence>
<evidence type="ECO:0000313" key="12">
    <source>
        <dbReference type="EMBL" id="OUN04245.1"/>
    </source>
</evidence>
<keyword evidence="3" id="KW-1134">Transmembrane beta strand</keyword>
<dbReference type="GO" id="GO:0015344">
    <property type="term" value="F:siderophore uptake transmembrane transporter activity"/>
    <property type="evidence" value="ECO:0007669"/>
    <property type="project" value="TreeGrafter"/>
</dbReference>
<dbReference type="Gene3D" id="2.60.40.1120">
    <property type="entry name" value="Carboxypeptidase-like, regulatory domain"/>
    <property type="match status" value="1"/>
</dbReference>
<keyword evidence="12" id="KW-0176">Collagen</keyword>
<comment type="similarity">
    <text evidence="8">Belongs to the TonB-dependent receptor family.</text>
</comment>
<dbReference type="GO" id="GO:0009279">
    <property type="term" value="C:cell outer membrane"/>
    <property type="evidence" value="ECO:0007669"/>
    <property type="project" value="UniProtKB-SubCell"/>
</dbReference>
<dbReference type="eggNOG" id="COG4771">
    <property type="taxonomic scope" value="Bacteria"/>
</dbReference>
<dbReference type="EMBL" id="NFHB01000002">
    <property type="protein sequence ID" value="OUN04245.1"/>
    <property type="molecule type" value="Genomic_DNA"/>
</dbReference>
<keyword evidence="4" id="KW-0812">Transmembrane</keyword>
<dbReference type="AlphaFoldDB" id="A0A1Y3QYU0"/>
<dbReference type="PANTHER" id="PTHR30069:SF57">
    <property type="entry name" value="TONB-DEPENDENT RECEPTOR"/>
    <property type="match status" value="1"/>
</dbReference>
<dbReference type="Gene3D" id="2.170.130.10">
    <property type="entry name" value="TonB-dependent receptor, plug domain"/>
    <property type="match status" value="1"/>
</dbReference>
<keyword evidence="9" id="KW-0732">Signal</keyword>
<keyword evidence="6 8" id="KW-0472">Membrane</keyword>
<dbReference type="Gene3D" id="2.40.170.20">
    <property type="entry name" value="TonB-dependent receptor, beta-barrel domain"/>
    <property type="match status" value="1"/>
</dbReference>
<feature type="domain" description="TonB-dependent receptor-like beta-barrel" evidence="10">
    <location>
        <begin position="348"/>
        <end position="728"/>
    </location>
</feature>
<name>A0A1Y3QYU0_9BACT</name>
<dbReference type="InterPro" id="IPR039426">
    <property type="entry name" value="TonB-dep_rcpt-like"/>
</dbReference>
<comment type="subcellular location">
    <subcellularLocation>
        <location evidence="1">Cell outer membrane</location>
        <topology evidence="1">Multi-pass membrane protein</topology>
    </subcellularLocation>
</comment>
<comment type="caution">
    <text evidence="12">The sequence shown here is derived from an EMBL/GenBank/DDBJ whole genome shotgun (WGS) entry which is preliminary data.</text>
</comment>
<protein>
    <submittedName>
        <fullName evidence="12">Collagen-binding protein</fullName>
    </submittedName>
</protein>
<dbReference type="RefSeq" id="WP_087401174.1">
    <property type="nucleotide sequence ID" value="NZ_NFHB01000002.1"/>
</dbReference>
<feature type="signal peptide" evidence="9">
    <location>
        <begin position="1"/>
        <end position="24"/>
    </location>
</feature>
<keyword evidence="2" id="KW-0813">Transport</keyword>
<dbReference type="InterPro" id="IPR037066">
    <property type="entry name" value="Plug_dom_sf"/>
</dbReference>
<dbReference type="GO" id="GO:0044718">
    <property type="term" value="P:siderophore transmembrane transport"/>
    <property type="evidence" value="ECO:0007669"/>
    <property type="project" value="TreeGrafter"/>
</dbReference>
<dbReference type="Pfam" id="PF00593">
    <property type="entry name" value="TonB_dep_Rec_b-barrel"/>
    <property type="match status" value="1"/>
</dbReference>
<evidence type="ECO:0000256" key="6">
    <source>
        <dbReference type="ARBA" id="ARBA00023136"/>
    </source>
</evidence>
<proteinExistence type="inferred from homology"/>
<accession>A0A1Y3QYU0</accession>
<evidence type="ECO:0000256" key="8">
    <source>
        <dbReference type="RuleBase" id="RU003357"/>
    </source>
</evidence>
<evidence type="ECO:0000256" key="4">
    <source>
        <dbReference type="ARBA" id="ARBA00022692"/>
    </source>
</evidence>
<dbReference type="SUPFAM" id="SSF49464">
    <property type="entry name" value="Carboxypeptidase regulatory domain-like"/>
    <property type="match status" value="1"/>
</dbReference>
<dbReference type="Proteomes" id="UP000195772">
    <property type="component" value="Unassembled WGS sequence"/>
</dbReference>
<dbReference type="PANTHER" id="PTHR30069">
    <property type="entry name" value="TONB-DEPENDENT OUTER MEMBRANE RECEPTOR"/>
    <property type="match status" value="1"/>
</dbReference>
<dbReference type="Pfam" id="PF13715">
    <property type="entry name" value="CarbopepD_reg_2"/>
    <property type="match status" value="1"/>
</dbReference>
<dbReference type="InterPro" id="IPR012910">
    <property type="entry name" value="Plug_dom"/>
</dbReference>
<dbReference type="SUPFAM" id="SSF56935">
    <property type="entry name" value="Porins"/>
    <property type="match status" value="1"/>
</dbReference>
<reference evidence="13" key="1">
    <citation type="submission" date="2017-04" db="EMBL/GenBank/DDBJ databases">
        <title>Function of individual gut microbiota members based on whole genome sequencing of pure cultures obtained from chicken caecum.</title>
        <authorList>
            <person name="Medvecky M."/>
            <person name="Cejkova D."/>
            <person name="Polansky O."/>
            <person name="Karasova D."/>
            <person name="Kubasova T."/>
            <person name="Cizek A."/>
            <person name="Rychlik I."/>
        </authorList>
    </citation>
    <scope>NUCLEOTIDE SEQUENCE [LARGE SCALE GENOMIC DNA]</scope>
    <source>
        <strain evidence="13">An90</strain>
    </source>
</reference>